<name>A0A8X6I6S1_TRICU</name>
<proteinExistence type="predicted"/>
<sequence length="101" mass="11451">MELICDEEKRQSTKGNSDLRRFGVSGLIKGPRRLEAQVDAEGSIASSCMGRGINFYKAITRYLGSVNRQCRGKEKLKKKDLYSEARSWRRDHLSRVTIGDA</sequence>
<organism evidence="1 2">
    <name type="scientific">Trichonephila clavata</name>
    <name type="common">Joro spider</name>
    <name type="synonym">Nephila clavata</name>
    <dbReference type="NCBI Taxonomy" id="2740835"/>
    <lineage>
        <taxon>Eukaryota</taxon>
        <taxon>Metazoa</taxon>
        <taxon>Ecdysozoa</taxon>
        <taxon>Arthropoda</taxon>
        <taxon>Chelicerata</taxon>
        <taxon>Arachnida</taxon>
        <taxon>Araneae</taxon>
        <taxon>Araneomorphae</taxon>
        <taxon>Entelegynae</taxon>
        <taxon>Araneoidea</taxon>
        <taxon>Nephilidae</taxon>
        <taxon>Trichonephila</taxon>
    </lineage>
</organism>
<accession>A0A8X6I6S1</accession>
<keyword evidence="2" id="KW-1185">Reference proteome</keyword>
<protein>
    <submittedName>
        <fullName evidence="1">Uncharacterized protein</fullName>
    </submittedName>
</protein>
<evidence type="ECO:0000313" key="2">
    <source>
        <dbReference type="Proteomes" id="UP000887116"/>
    </source>
</evidence>
<evidence type="ECO:0000313" key="1">
    <source>
        <dbReference type="EMBL" id="GFQ88682.1"/>
    </source>
</evidence>
<comment type="caution">
    <text evidence="1">The sequence shown here is derived from an EMBL/GenBank/DDBJ whole genome shotgun (WGS) entry which is preliminary data.</text>
</comment>
<dbReference type="Proteomes" id="UP000887116">
    <property type="component" value="Unassembled WGS sequence"/>
</dbReference>
<dbReference type="EMBL" id="BMAO01003561">
    <property type="protein sequence ID" value="GFQ88682.1"/>
    <property type="molecule type" value="Genomic_DNA"/>
</dbReference>
<reference evidence="1" key="1">
    <citation type="submission" date="2020-07" db="EMBL/GenBank/DDBJ databases">
        <title>Multicomponent nature underlies the extraordinary mechanical properties of spider dragline silk.</title>
        <authorList>
            <person name="Kono N."/>
            <person name="Nakamura H."/>
            <person name="Mori M."/>
            <person name="Yoshida Y."/>
            <person name="Ohtoshi R."/>
            <person name="Malay A.D."/>
            <person name="Moran D.A.P."/>
            <person name="Tomita M."/>
            <person name="Numata K."/>
            <person name="Arakawa K."/>
        </authorList>
    </citation>
    <scope>NUCLEOTIDE SEQUENCE</scope>
</reference>
<dbReference type="AlphaFoldDB" id="A0A8X6I6S1"/>
<gene>
    <name evidence="1" type="ORF">TNCT_364081</name>
</gene>